<evidence type="ECO:0000259" key="2">
    <source>
        <dbReference type="Pfam" id="PF14488"/>
    </source>
</evidence>
<reference evidence="3" key="1">
    <citation type="submission" date="2023-06" db="EMBL/GenBank/DDBJ databases">
        <authorList>
            <person name="Kurt Z."/>
        </authorList>
    </citation>
    <scope>NUCLEOTIDE SEQUENCE</scope>
</reference>
<keyword evidence="1" id="KW-0812">Transmembrane</keyword>
<name>A0AA86NUQ7_9EUKA</name>
<comment type="caution">
    <text evidence="3">The sequence shown here is derived from an EMBL/GenBank/DDBJ whole genome shotgun (WGS) entry which is preliminary data.</text>
</comment>
<reference evidence="4 5" key="2">
    <citation type="submission" date="2024-07" db="EMBL/GenBank/DDBJ databases">
        <authorList>
            <person name="Akdeniz Z."/>
        </authorList>
    </citation>
    <scope>NUCLEOTIDE SEQUENCE [LARGE SCALE GENOMIC DNA]</scope>
</reference>
<evidence type="ECO:0000313" key="5">
    <source>
        <dbReference type="Proteomes" id="UP001642409"/>
    </source>
</evidence>
<dbReference type="EMBL" id="CATOUU010000336">
    <property type="protein sequence ID" value="CAI9925101.1"/>
    <property type="molecule type" value="Genomic_DNA"/>
</dbReference>
<gene>
    <name evidence="3" type="ORF">HINF_LOCUS12746</name>
    <name evidence="4" type="ORF">HINF_LOCUS48678</name>
</gene>
<feature type="domain" description="DUF4434" evidence="2">
    <location>
        <begin position="13"/>
        <end position="281"/>
    </location>
</feature>
<sequence>MMLQYSLHATLPISGIFDAGWNSCFRNQSQIDLQVNNMKKLNLDTLILQYSIDKTQRFYDSKLSIATGTMNNSYFERIIPSAAKQNMSIYLAVYSENDGWWTTPDDTYLFRQRDNSIKVIDELLAMFPQTAIKGFYIPHEIARYYWQVPADAQRLVNNFLKPVSDYAHSKNKTMMISPFYNQDLETSTQEYQFFKDMLTNSSVDIIALQDGIGSNAPRRQVSIEYMTAIARAASETKKQFWTNVELFEASAPADITRIAQQCVNATAVNASKLVSYDYSSLTLDHYAQTMQPLFTDLVNWNALTKCQFQNKTFYNNACYATCPGKMLLSNMSCVTTCPTSNPLNFNKSCVVSCPTRYTAGANKVCAQNKSGQTIGIVTGVTVGAVVIIALVIGTFVFLKKQKDGRKSMKLQVKLDTTIYA</sequence>
<keyword evidence="1" id="KW-1133">Transmembrane helix</keyword>
<evidence type="ECO:0000256" key="1">
    <source>
        <dbReference type="SAM" id="Phobius"/>
    </source>
</evidence>
<keyword evidence="5" id="KW-1185">Reference proteome</keyword>
<feature type="transmembrane region" description="Helical" evidence="1">
    <location>
        <begin position="374"/>
        <end position="398"/>
    </location>
</feature>
<accession>A0AA86NUQ7</accession>
<proteinExistence type="predicted"/>
<evidence type="ECO:0000313" key="4">
    <source>
        <dbReference type="EMBL" id="CAL6059298.1"/>
    </source>
</evidence>
<dbReference type="InterPro" id="IPR027849">
    <property type="entry name" value="DUF4434"/>
</dbReference>
<dbReference type="Gene3D" id="3.20.20.80">
    <property type="entry name" value="Glycosidases"/>
    <property type="match status" value="1"/>
</dbReference>
<evidence type="ECO:0000313" key="3">
    <source>
        <dbReference type="EMBL" id="CAI9925101.1"/>
    </source>
</evidence>
<dbReference type="AlphaFoldDB" id="A0AA86NUQ7"/>
<organism evidence="3">
    <name type="scientific">Hexamita inflata</name>
    <dbReference type="NCBI Taxonomy" id="28002"/>
    <lineage>
        <taxon>Eukaryota</taxon>
        <taxon>Metamonada</taxon>
        <taxon>Diplomonadida</taxon>
        <taxon>Hexamitidae</taxon>
        <taxon>Hexamitinae</taxon>
        <taxon>Hexamita</taxon>
    </lineage>
</organism>
<protein>
    <submittedName>
        <fullName evidence="3">DUF4434 domain-containing protein</fullName>
    </submittedName>
    <submittedName>
        <fullName evidence="4">DUF4434_domain-containing protein</fullName>
    </submittedName>
</protein>
<dbReference type="Proteomes" id="UP001642409">
    <property type="component" value="Unassembled WGS sequence"/>
</dbReference>
<dbReference type="Pfam" id="PF14488">
    <property type="entry name" value="DUF4434"/>
    <property type="match status" value="1"/>
</dbReference>
<dbReference type="EMBL" id="CAXDID020000225">
    <property type="protein sequence ID" value="CAL6059298.1"/>
    <property type="molecule type" value="Genomic_DNA"/>
</dbReference>
<keyword evidence="1" id="KW-0472">Membrane</keyword>